<keyword evidence="3" id="KW-1185">Reference proteome</keyword>
<proteinExistence type="predicted"/>
<protein>
    <recommendedName>
        <fullName evidence="1">Aminoglycoside phosphotransferase domain-containing protein</fullName>
    </recommendedName>
</protein>
<comment type="caution">
    <text evidence="2">The sequence shown here is derived from an EMBL/GenBank/DDBJ whole genome shotgun (WGS) entry which is preliminary data.</text>
</comment>
<name>A0A8H9J689_9PSEU</name>
<accession>A0A8H9J689</accession>
<sequence>MDDPYVARALAAAVAVGRRLGLPVDDPEVLAWKSNVLVRLGPAVARVPATTLLARDPVADWMARDVALSTFLAEREAPVIPPFENPGPHFAQGLPVTLWRFTRPGTASVPSGVGVLLAELHAVLAEFPGEYGECGPAVDLARWLEYVEDSRVRDEVARVLAELPDLPVQPLHGDAHTGNLMGTADGPKWLDFEDSWRGPLAWDVACLANSSDGAAADYPGEVEGLPEYRRLRRLYGVCWRFVIARRFPERRGEALAAAAEYFA</sequence>
<evidence type="ECO:0000313" key="3">
    <source>
        <dbReference type="Proteomes" id="UP000658656"/>
    </source>
</evidence>
<evidence type="ECO:0000313" key="2">
    <source>
        <dbReference type="EMBL" id="GHF80950.1"/>
    </source>
</evidence>
<feature type="domain" description="Aminoglycoside phosphotransferase" evidence="1">
    <location>
        <begin position="58"/>
        <end position="232"/>
    </location>
</feature>
<dbReference type="SUPFAM" id="SSF56112">
    <property type="entry name" value="Protein kinase-like (PK-like)"/>
    <property type="match status" value="1"/>
</dbReference>
<dbReference type="InterPro" id="IPR002575">
    <property type="entry name" value="Aminoglycoside_PTrfase"/>
</dbReference>
<organism evidence="2 3">
    <name type="scientific">Amycolatopsis bartoniae</name>
    <dbReference type="NCBI Taxonomy" id="941986"/>
    <lineage>
        <taxon>Bacteria</taxon>
        <taxon>Bacillati</taxon>
        <taxon>Actinomycetota</taxon>
        <taxon>Actinomycetes</taxon>
        <taxon>Pseudonocardiales</taxon>
        <taxon>Pseudonocardiaceae</taxon>
        <taxon>Amycolatopsis</taxon>
    </lineage>
</organism>
<reference evidence="2" key="1">
    <citation type="journal article" date="2014" name="Int. J. Syst. Evol. Microbiol.">
        <title>Complete genome sequence of Corynebacterium casei LMG S-19264T (=DSM 44701T), isolated from a smear-ripened cheese.</title>
        <authorList>
            <consortium name="US DOE Joint Genome Institute (JGI-PGF)"/>
            <person name="Walter F."/>
            <person name="Albersmeier A."/>
            <person name="Kalinowski J."/>
            <person name="Ruckert C."/>
        </authorList>
    </citation>
    <scope>NUCLEOTIDE SEQUENCE</scope>
    <source>
        <strain evidence="2">CGMCC 4.7679</strain>
    </source>
</reference>
<dbReference type="RefSeq" id="WP_229881402.1">
    <property type="nucleotide sequence ID" value="NZ_BNAV01000014.1"/>
</dbReference>
<evidence type="ECO:0000259" key="1">
    <source>
        <dbReference type="Pfam" id="PF01636"/>
    </source>
</evidence>
<gene>
    <name evidence="2" type="ORF">GCM10017566_63860</name>
</gene>
<reference evidence="2" key="2">
    <citation type="submission" date="2020-09" db="EMBL/GenBank/DDBJ databases">
        <authorList>
            <person name="Sun Q."/>
            <person name="Zhou Y."/>
        </authorList>
    </citation>
    <scope>NUCLEOTIDE SEQUENCE</scope>
    <source>
        <strain evidence="2">CGMCC 4.7679</strain>
    </source>
</reference>
<dbReference type="EMBL" id="BNAV01000014">
    <property type="protein sequence ID" value="GHF80950.1"/>
    <property type="molecule type" value="Genomic_DNA"/>
</dbReference>
<dbReference type="Gene3D" id="3.90.1200.10">
    <property type="match status" value="1"/>
</dbReference>
<dbReference type="Proteomes" id="UP000658656">
    <property type="component" value="Unassembled WGS sequence"/>
</dbReference>
<dbReference type="Pfam" id="PF01636">
    <property type="entry name" value="APH"/>
    <property type="match status" value="1"/>
</dbReference>
<dbReference type="AlphaFoldDB" id="A0A8H9J689"/>
<dbReference type="InterPro" id="IPR011009">
    <property type="entry name" value="Kinase-like_dom_sf"/>
</dbReference>